<dbReference type="FunFam" id="3.20.20.70:FF:000024">
    <property type="entry name" value="Indole-3-glycerol phosphate synthase"/>
    <property type="match status" value="1"/>
</dbReference>
<evidence type="ECO:0000256" key="4">
    <source>
        <dbReference type="ARBA" id="ARBA00004696"/>
    </source>
</evidence>
<dbReference type="CDD" id="cd00331">
    <property type="entry name" value="IGPS"/>
    <property type="match status" value="1"/>
</dbReference>
<protein>
    <recommendedName>
        <fullName evidence="15 16">Multifunctional fusion protein</fullName>
    </recommendedName>
    <domain>
        <recommendedName>
            <fullName evidence="15">Indole-3-glycerol phosphate synthase</fullName>
            <shortName evidence="15">IGPS</shortName>
            <ecNumber evidence="15">4.1.1.48</ecNumber>
        </recommendedName>
    </domain>
    <domain>
        <recommendedName>
            <fullName evidence="16">N-(5'-phosphoribosyl)anthranilate isomerase</fullName>
            <shortName evidence="16">PRAI</shortName>
            <ecNumber evidence="16">5.3.1.24</ecNumber>
        </recommendedName>
    </domain>
</protein>
<name>A0A432ZLU1_9GAMM</name>
<dbReference type="AlphaFoldDB" id="A0A432ZLU1"/>
<keyword evidence="13" id="KW-0511">Multifunctional enzyme</keyword>
<evidence type="ECO:0000256" key="3">
    <source>
        <dbReference type="ARBA" id="ARBA00004664"/>
    </source>
</evidence>
<comment type="similarity">
    <text evidence="6">In the C-terminal section; belongs to the TrpF family.</text>
</comment>
<feature type="domain" description="N-(5'phosphoribosyl) anthranilate isomerase (PRAI)" evidence="18">
    <location>
        <begin position="264"/>
        <end position="458"/>
    </location>
</feature>
<keyword evidence="8 15" id="KW-0210">Decarboxylase</keyword>
<evidence type="ECO:0000256" key="11">
    <source>
        <dbReference type="ARBA" id="ARBA00023235"/>
    </source>
</evidence>
<organism evidence="19 20">
    <name type="scientific">Idiomarina tyrosinivorans</name>
    <dbReference type="NCBI Taxonomy" id="1445662"/>
    <lineage>
        <taxon>Bacteria</taxon>
        <taxon>Pseudomonadati</taxon>
        <taxon>Pseudomonadota</taxon>
        <taxon>Gammaproteobacteria</taxon>
        <taxon>Alteromonadales</taxon>
        <taxon>Idiomarinaceae</taxon>
        <taxon>Idiomarina</taxon>
    </lineage>
</organism>
<evidence type="ECO:0000259" key="18">
    <source>
        <dbReference type="Pfam" id="PF00697"/>
    </source>
</evidence>
<keyword evidence="20" id="KW-1185">Reference proteome</keyword>
<dbReference type="InterPro" id="IPR001240">
    <property type="entry name" value="PRAI_dom"/>
</dbReference>
<keyword evidence="9 15" id="KW-0822">Tryptophan biosynthesis</keyword>
<evidence type="ECO:0000256" key="1">
    <source>
        <dbReference type="ARBA" id="ARBA00001164"/>
    </source>
</evidence>
<dbReference type="Pfam" id="PF00218">
    <property type="entry name" value="IGPS"/>
    <property type="match status" value="1"/>
</dbReference>
<comment type="similarity">
    <text evidence="15">Belongs to the TrpC family.</text>
</comment>
<dbReference type="PANTHER" id="PTHR22854:SF2">
    <property type="entry name" value="INDOLE-3-GLYCEROL-PHOSPHATE SYNTHASE"/>
    <property type="match status" value="1"/>
</dbReference>
<dbReference type="Pfam" id="PF00697">
    <property type="entry name" value="PRAI"/>
    <property type="match status" value="1"/>
</dbReference>
<accession>A0A432ZLU1</accession>
<evidence type="ECO:0000256" key="7">
    <source>
        <dbReference type="ARBA" id="ARBA00022605"/>
    </source>
</evidence>
<comment type="catalytic activity">
    <reaction evidence="1 16">
        <text>N-(5-phospho-beta-D-ribosyl)anthranilate = 1-(2-carboxyphenylamino)-1-deoxy-D-ribulose 5-phosphate</text>
        <dbReference type="Rhea" id="RHEA:21540"/>
        <dbReference type="ChEBI" id="CHEBI:18277"/>
        <dbReference type="ChEBI" id="CHEBI:58613"/>
        <dbReference type="EC" id="5.3.1.24"/>
    </reaction>
</comment>
<dbReference type="InterPro" id="IPR013798">
    <property type="entry name" value="Indole-3-glycerol_P_synth_dom"/>
</dbReference>
<evidence type="ECO:0000256" key="15">
    <source>
        <dbReference type="HAMAP-Rule" id="MF_00134"/>
    </source>
</evidence>
<dbReference type="HAMAP" id="MF_00135">
    <property type="entry name" value="PRAI"/>
    <property type="match status" value="1"/>
</dbReference>
<comment type="pathway">
    <text evidence="3 16">Amino-acid biosynthesis; L-tryptophan biosynthesis; L-tryptophan from chorismate: step 3/5.</text>
</comment>
<keyword evidence="10 15" id="KW-0057">Aromatic amino acid biosynthesis</keyword>
<dbReference type="Gene3D" id="3.20.20.70">
    <property type="entry name" value="Aldolase class I"/>
    <property type="match status" value="2"/>
</dbReference>
<evidence type="ECO:0000256" key="9">
    <source>
        <dbReference type="ARBA" id="ARBA00022822"/>
    </source>
</evidence>
<dbReference type="NCBIfam" id="NF006945">
    <property type="entry name" value="PRK09427.1"/>
    <property type="match status" value="1"/>
</dbReference>
<evidence type="ECO:0000256" key="8">
    <source>
        <dbReference type="ARBA" id="ARBA00022793"/>
    </source>
</evidence>
<dbReference type="InterPro" id="IPR045186">
    <property type="entry name" value="Indole-3-glycerol_P_synth"/>
</dbReference>
<proteinExistence type="inferred from homology"/>
<dbReference type="InterPro" id="IPR013785">
    <property type="entry name" value="Aldolase_TIM"/>
</dbReference>
<comment type="pathway">
    <text evidence="4 15">Amino-acid biosynthesis; L-tryptophan biosynthesis; L-tryptophan from chorismate: step 4/5.</text>
</comment>
<feature type="domain" description="Indole-3-glycerol phosphate synthase" evidence="17">
    <location>
        <begin position="12"/>
        <end position="258"/>
    </location>
</feature>
<evidence type="ECO:0000256" key="6">
    <source>
        <dbReference type="ARBA" id="ARBA00009847"/>
    </source>
</evidence>
<keyword evidence="11 16" id="KW-0413">Isomerase</keyword>
<dbReference type="Proteomes" id="UP000287996">
    <property type="component" value="Unassembled WGS sequence"/>
</dbReference>
<reference evidence="19 20" key="1">
    <citation type="journal article" date="2011" name="Front. Microbiol.">
        <title>Genomic signatures of strain selection and enhancement in Bacillus atrophaeus var. globigii, a historical biowarfare simulant.</title>
        <authorList>
            <person name="Gibbons H.S."/>
            <person name="Broomall S.M."/>
            <person name="McNew L.A."/>
            <person name="Daligault H."/>
            <person name="Chapman C."/>
            <person name="Bruce D."/>
            <person name="Karavis M."/>
            <person name="Krepps M."/>
            <person name="McGregor P.A."/>
            <person name="Hong C."/>
            <person name="Park K.H."/>
            <person name="Akmal A."/>
            <person name="Feldman A."/>
            <person name="Lin J.S."/>
            <person name="Chang W.E."/>
            <person name="Higgs B.W."/>
            <person name="Demirev P."/>
            <person name="Lindquist J."/>
            <person name="Liem A."/>
            <person name="Fochler E."/>
            <person name="Read T.D."/>
            <person name="Tapia R."/>
            <person name="Johnson S."/>
            <person name="Bishop-Lilly K.A."/>
            <person name="Detter C."/>
            <person name="Han C."/>
            <person name="Sozhamannan S."/>
            <person name="Rosenzweig C.N."/>
            <person name="Skowronski E.W."/>
        </authorList>
    </citation>
    <scope>NUCLEOTIDE SEQUENCE [LARGE SCALE GENOMIC DNA]</scope>
    <source>
        <strain evidence="19 20">CC-PW-9</strain>
    </source>
</reference>
<dbReference type="SUPFAM" id="SSF51366">
    <property type="entry name" value="Ribulose-phoshate binding barrel"/>
    <property type="match status" value="2"/>
</dbReference>
<gene>
    <name evidence="16" type="primary">trpF</name>
    <name evidence="15" type="synonym">trpC</name>
    <name evidence="19" type="ORF">CWI84_09790</name>
</gene>
<evidence type="ECO:0000259" key="17">
    <source>
        <dbReference type="Pfam" id="PF00218"/>
    </source>
</evidence>
<evidence type="ECO:0000256" key="14">
    <source>
        <dbReference type="ARBA" id="ARBA00025592"/>
    </source>
</evidence>
<dbReference type="UniPathway" id="UPA00035">
    <property type="reaction ID" value="UER00042"/>
</dbReference>
<dbReference type="EC" id="4.1.1.48" evidence="15"/>
<evidence type="ECO:0000256" key="10">
    <source>
        <dbReference type="ARBA" id="ARBA00023141"/>
    </source>
</evidence>
<dbReference type="GO" id="GO:0004425">
    <property type="term" value="F:indole-3-glycerol-phosphate synthase activity"/>
    <property type="evidence" value="ECO:0007669"/>
    <property type="project" value="UniProtKB-UniRule"/>
</dbReference>
<dbReference type="InterPro" id="IPR001468">
    <property type="entry name" value="Indole-3-GlycerolPSynthase_CS"/>
</dbReference>
<comment type="similarity">
    <text evidence="5">In the N-terminal section; belongs to the TrpC family.</text>
</comment>
<dbReference type="EMBL" id="PIQH01000009">
    <property type="protein sequence ID" value="RUO78840.1"/>
    <property type="molecule type" value="Genomic_DNA"/>
</dbReference>
<dbReference type="EC" id="5.3.1.24" evidence="16"/>
<evidence type="ECO:0000313" key="19">
    <source>
        <dbReference type="EMBL" id="RUO78840.1"/>
    </source>
</evidence>
<evidence type="ECO:0000313" key="20">
    <source>
        <dbReference type="Proteomes" id="UP000287996"/>
    </source>
</evidence>
<comment type="caution">
    <text evidence="19">The sequence shown here is derived from an EMBL/GenBank/DDBJ whole genome shotgun (WGS) entry which is preliminary data.</text>
</comment>
<keyword evidence="7 15" id="KW-0028">Amino-acid biosynthesis</keyword>
<evidence type="ECO:0000256" key="2">
    <source>
        <dbReference type="ARBA" id="ARBA00001633"/>
    </source>
</evidence>
<dbReference type="CDD" id="cd00405">
    <property type="entry name" value="PRAI"/>
    <property type="match status" value="1"/>
</dbReference>
<comment type="function">
    <text evidence="14">Bifunctional enzyme that catalyzes two sequential steps of tryptophan biosynthetic pathway. The first reaction is catalyzed by the isomerase, coded by the TrpF domain; the second reaction is catalyzed by the synthase, coded by the TrpC domain.</text>
</comment>
<evidence type="ECO:0000256" key="12">
    <source>
        <dbReference type="ARBA" id="ARBA00023239"/>
    </source>
</evidence>
<dbReference type="HAMAP" id="MF_00134_B">
    <property type="entry name" value="IGPS_B"/>
    <property type="match status" value="1"/>
</dbReference>
<keyword evidence="12 15" id="KW-0456">Lyase</keyword>
<comment type="similarity">
    <text evidence="16">Belongs to the TrpF family.</text>
</comment>
<comment type="catalytic activity">
    <reaction evidence="2 15">
        <text>1-(2-carboxyphenylamino)-1-deoxy-D-ribulose 5-phosphate + H(+) = (1S,2R)-1-C-(indol-3-yl)glycerol 3-phosphate + CO2 + H2O</text>
        <dbReference type="Rhea" id="RHEA:23476"/>
        <dbReference type="ChEBI" id="CHEBI:15377"/>
        <dbReference type="ChEBI" id="CHEBI:15378"/>
        <dbReference type="ChEBI" id="CHEBI:16526"/>
        <dbReference type="ChEBI" id="CHEBI:58613"/>
        <dbReference type="ChEBI" id="CHEBI:58866"/>
        <dbReference type="EC" id="4.1.1.48"/>
    </reaction>
</comment>
<dbReference type="PANTHER" id="PTHR22854">
    <property type="entry name" value="TRYPTOPHAN BIOSYNTHESIS PROTEIN"/>
    <property type="match status" value="1"/>
</dbReference>
<sequence length="476" mass="51509">MAEGQLMSNILTTIIEHKQQQNLQQAEQYPLASYQRQLQPSERSLYAALNKPDAGFILECKKASPSKGLLRKNFDPVALARSFQPYAAAISVLTEPEFFQGCYEYLSAVSAAVNIPVLCKDFFVEPEQVYRARLFGADAVLLMLSVLSDEQYRALATVAESLQLDVLTEVANEAEMRRAAALGAKIIGINHRDLTDLSINPRRSAELAPLAPSDALLVAESGFDNHAAIRQTAPYVDGFLVGSALSAASNIEQAIKALLFGKHKVCGITREADAMVAAAAGAYYAGLIFVSHSSRCVDIERANAIIAAAPQLHWVGVFADQAVAEVCRHAHSLGLAAIQLHGHEDIDYVSELRKQLAQKGLAGVEIWKALDASAIDRLPDLRADKYLLDNGRGGTGQSFDWAQLQQFGDPQALILAGGIGAENVTQALNTGVSSVDMNSALEFRPGQKHAAKIRLAFQQIRQYGRDSKAVPLQEVS</sequence>
<evidence type="ECO:0000256" key="5">
    <source>
        <dbReference type="ARBA" id="ARBA00007902"/>
    </source>
</evidence>
<evidence type="ECO:0000256" key="13">
    <source>
        <dbReference type="ARBA" id="ARBA00023268"/>
    </source>
</evidence>
<dbReference type="GO" id="GO:0000162">
    <property type="term" value="P:L-tryptophan biosynthetic process"/>
    <property type="evidence" value="ECO:0007669"/>
    <property type="project" value="UniProtKB-UniRule"/>
</dbReference>
<dbReference type="GO" id="GO:0004640">
    <property type="term" value="F:phosphoribosylanthranilate isomerase activity"/>
    <property type="evidence" value="ECO:0007669"/>
    <property type="project" value="UniProtKB-UniRule"/>
</dbReference>
<dbReference type="PROSITE" id="PS00614">
    <property type="entry name" value="IGPS"/>
    <property type="match status" value="1"/>
</dbReference>
<evidence type="ECO:0000256" key="16">
    <source>
        <dbReference type="HAMAP-Rule" id="MF_00135"/>
    </source>
</evidence>
<dbReference type="InterPro" id="IPR011060">
    <property type="entry name" value="RibuloseP-bd_barrel"/>
</dbReference>